<evidence type="ECO:0000259" key="1">
    <source>
        <dbReference type="Pfam" id="PF25183"/>
    </source>
</evidence>
<keyword evidence="3" id="KW-1185">Reference proteome</keyword>
<proteinExistence type="predicted"/>
<dbReference type="Pfam" id="PF25183">
    <property type="entry name" value="OMP_b-brl_4"/>
    <property type="match status" value="1"/>
</dbReference>
<feature type="non-terminal residue" evidence="2">
    <location>
        <position position="1"/>
    </location>
</feature>
<accession>A0A7V8SYM6</accession>
<name>A0A7V8SYM6_9BACT</name>
<evidence type="ECO:0000313" key="3">
    <source>
        <dbReference type="Proteomes" id="UP000567293"/>
    </source>
</evidence>
<sequence>RGPALVNVDAGLDRKFRLTERFELRFRAESFNLANTPHHANPGTTSATSTSVNSGSFMLATDIRNTGRDGLDERTFRMGLKLTW</sequence>
<gene>
    <name evidence="2" type="ORF">HRJ53_19225</name>
</gene>
<dbReference type="Proteomes" id="UP000567293">
    <property type="component" value="Unassembled WGS sequence"/>
</dbReference>
<feature type="domain" description="TonB-dependent transporter Oar-like beta-barrel" evidence="1">
    <location>
        <begin position="1"/>
        <end position="51"/>
    </location>
</feature>
<reference evidence="2" key="1">
    <citation type="submission" date="2020-06" db="EMBL/GenBank/DDBJ databases">
        <title>Legume-microbial interactions unlock mineral nutrients during tropical forest succession.</title>
        <authorList>
            <person name="Epihov D.Z."/>
        </authorList>
    </citation>
    <scope>NUCLEOTIDE SEQUENCE [LARGE SCALE GENOMIC DNA]</scope>
    <source>
        <strain evidence="2">Pan2503</strain>
    </source>
</reference>
<protein>
    <recommendedName>
        <fullName evidence="1">TonB-dependent transporter Oar-like beta-barrel domain-containing protein</fullName>
    </recommendedName>
</protein>
<dbReference type="EMBL" id="JACDQQ010001841">
    <property type="protein sequence ID" value="MBA0087121.1"/>
    <property type="molecule type" value="Genomic_DNA"/>
</dbReference>
<organism evidence="2 3">
    <name type="scientific">Candidatus Acidiferrum panamense</name>
    <dbReference type="NCBI Taxonomy" id="2741543"/>
    <lineage>
        <taxon>Bacteria</taxon>
        <taxon>Pseudomonadati</taxon>
        <taxon>Acidobacteriota</taxon>
        <taxon>Terriglobia</taxon>
        <taxon>Candidatus Acidiferrales</taxon>
        <taxon>Candidatus Acidiferrum</taxon>
    </lineage>
</organism>
<dbReference type="InterPro" id="IPR057601">
    <property type="entry name" value="Oar-like_b-barrel"/>
</dbReference>
<comment type="caution">
    <text evidence="2">The sequence shown here is derived from an EMBL/GenBank/DDBJ whole genome shotgun (WGS) entry which is preliminary data.</text>
</comment>
<dbReference type="AlphaFoldDB" id="A0A7V8SYM6"/>
<evidence type="ECO:0000313" key="2">
    <source>
        <dbReference type="EMBL" id="MBA0087121.1"/>
    </source>
</evidence>